<protein>
    <submittedName>
        <fullName evidence="2">Uncharacterized protein</fullName>
    </submittedName>
</protein>
<dbReference type="CDD" id="cd00085">
    <property type="entry name" value="HNHc"/>
    <property type="match status" value="1"/>
</dbReference>
<feature type="region of interest" description="Disordered" evidence="1">
    <location>
        <begin position="1"/>
        <end position="42"/>
    </location>
</feature>
<sequence>MIGLFPNRHTRGQEDEKDVDENDENQNDDDDDDDENDDDDDEVKRIRSRIRNHMASDRKSNLLSSPGEDWVFMCPEYILDLAKTNVNCPYCTRRIKPANVSLDRVNNKLGHVPTNLVLCCGPCNIARSDFFSVTEFMAVCALVLAMRTEPKASSHSIAVKEPPQVLSKLPKLQSYEAIKKAKIAERSDKIRFGLMKKLVIDRTCRKQEVLDIAKTCVEEFAFDEDWIETSFKMAHEP</sequence>
<dbReference type="Proteomes" id="UP000008743">
    <property type="component" value="Unassembled WGS sequence"/>
</dbReference>
<gene>
    <name evidence="2" type="ORF">CAOG_002622</name>
</gene>
<keyword evidence="3" id="KW-1185">Reference proteome</keyword>
<evidence type="ECO:0000313" key="3">
    <source>
        <dbReference type="Proteomes" id="UP000008743"/>
    </source>
</evidence>
<dbReference type="OrthoDB" id="111907at2759"/>
<accession>A0A0D2VMR8</accession>
<reference evidence="3" key="1">
    <citation type="submission" date="2011-02" db="EMBL/GenBank/DDBJ databases">
        <title>The Genome Sequence of Capsaspora owczarzaki ATCC 30864.</title>
        <authorList>
            <person name="Russ C."/>
            <person name="Cuomo C."/>
            <person name="Burger G."/>
            <person name="Gray M.W."/>
            <person name="Holland P.W.H."/>
            <person name="King N."/>
            <person name="Lang F.B.F."/>
            <person name="Roger A.J."/>
            <person name="Ruiz-Trillo I."/>
            <person name="Young S.K."/>
            <person name="Zeng Q."/>
            <person name="Gargeya S."/>
            <person name="Alvarado L."/>
            <person name="Berlin A."/>
            <person name="Chapman S.B."/>
            <person name="Chen Z."/>
            <person name="Freedman E."/>
            <person name="Gellesch M."/>
            <person name="Goldberg J."/>
            <person name="Griggs A."/>
            <person name="Gujja S."/>
            <person name="Heilman E."/>
            <person name="Heiman D."/>
            <person name="Howarth C."/>
            <person name="Mehta T."/>
            <person name="Neiman D."/>
            <person name="Pearson M."/>
            <person name="Roberts A."/>
            <person name="Saif S."/>
            <person name="Shea T."/>
            <person name="Shenoy N."/>
            <person name="Sisk P."/>
            <person name="Stolte C."/>
            <person name="Sykes S."/>
            <person name="White J."/>
            <person name="Yandava C."/>
            <person name="Haas B."/>
            <person name="Nusbaum C."/>
            <person name="Birren B."/>
        </authorList>
    </citation>
    <scope>NUCLEOTIDE SEQUENCE</scope>
    <source>
        <strain evidence="3">ATCC 30864</strain>
    </source>
</reference>
<dbReference type="Gene3D" id="3.30.40.220">
    <property type="match status" value="1"/>
</dbReference>
<organism evidence="2 3">
    <name type="scientific">Capsaspora owczarzaki (strain ATCC 30864)</name>
    <dbReference type="NCBI Taxonomy" id="595528"/>
    <lineage>
        <taxon>Eukaryota</taxon>
        <taxon>Filasterea</taxon>
        <taxon>Capsaspora</taxon>
    </lineage>
</organism>
<dbReference type="InParanoid" id="A0A0D2VMR8"/>
<name>A0A0D2VMR8_CAPO3</name>
<dbReference type="AlphaFoldDB" id="A0A0D2VMR8"/>
<evidence type="ECO:0000256" key="1">
    <source>
        <dbReference type="SAM" id="MobiDB-lite"/>
    </source>
</evidence>
<proteinExistence type="predicted"/>
<feature type="compositionally biased region" description="Acidic residues" evidence="1">
    <location>
        <begin position="15"/>
        <end position="41"/>
    </location>
</feature>
<evidence type="ECO:0000313" key="2">
    <source>
        <dbReference type="EMBL" id="KJE91492.1"/>
    </source>
</evidence>
<dbReference type="InterPro" id="IPR003615">
    <property type="entry name" value="HNH_nuc"/>
</dbReference>
<dbReference type="EMBL" id="KE346362">
    <property type="protein sequence ID" value="KJE91492.1"/>
    <property type="molecule type" value="Genomic_DNA"/>
</dbReference>